<keyword evidence="3" id="KW-1185">Reference proteome</keyword>
<evidence type="ECO:0000256" key="1">
    <source>
        <dbReference type="SAM" id="MobiDB-lite"/>
    </source>
</evidence>
<comment type="caution">
    <text evidence="2">The sequence shown here is derived from an EMBL/GenBank/DDBJ whole genome shotgun (WGS) entry which is preliminary data.</text>
</comment>
<protein>
    <submittedName>
        <fullName evidence="2">Uncharacterized protein</fullName>
    </submittedName>
</protein>
<dbReference type="Proteomes" id="UP000622797">
    <property type="component" value="Unassembled WGS sequence"/>
</dbReference>
<name>A0A8H4XD30_9HYPO</name>
<reference evidence="2" key="1">
    <citation type="journal article" date="2020" name="BMC Genomics">
        <title>Correction to: Identification and distribution of gene clusters required for synthesis of sphingolipid metabolism inhibitors in diverse species of the filamentous fungus Fusarium.</title>
        <authorList>
            <person name="Kim H.S."/>
            <person name="Lohmar J.M."/>
            <person name="Busman M."/>
            <person name="Brown D.W."/>
            <person name="Naumann T.A."/>
            <person name="Divon H.H."/>
            <person name="Lysoe E."/>
            <person name="Uhlig S."/>
            <person name="Proctor R.H."/>
        </authorList>
    </citation>
    <scope>NUCLEOTIDE SEQUENCE</scope>
    <source>
        <strain evidence="2">NRRL 20472</strain>
    </source>
</reference>
<gene>
    <name evidence="2" type="ORF">FSARC_2921</name>
</gene>
<dbReference type="EMBL" id="JABEXW010000142">
    <property type="protein sequence ID" value="KAF4969935.1"/>
    <property type="molecule type" value="Genomic_DNA"/>
</dbReference>
<dbReference type="AlphaFoldDB" id="A0A8H4XD30"/>
<reference evidence="2" key="2">
    <citation type="submission" date="2020-05" db="EMBL/GenBank/DDBJ databases">
        <authorList>
            <person name="Kim H.-S."/>
            <person name="Proctor R.H."/>
            <person name="Brown D.W."/>
        </authorList>
    </citation>
    <scope>NUCLEOTIDE SEQUENCE</scope>
    <source>
        <strain evidence="2">NRRL 20472</strain>
    </source>
</reference>
<evidence type="ECO:0000313" key="2">
    <source>
        <dbReference type="EMBL" id="KAF4969935.1"/>
    </source>
</evidence>
<sequence length="154" mass="16873">MNPSHPMNTSSNSQDSGAAASSSAIDSQTSYVAVRKCTQCGYFTAIYPITICQACKERGAEGKANADLARYAERKTGKTCVRCGKQDAVEGKVLCQACADLQTNKNLQQREQRMARYDQLKAEGFCQECAEKTNREVAQRMAKRKAAEEAEEAN</sequence>
<organism evidence="2 3">
    <name type="scientific">Fusarium sarcochroum</name>
    <dbReference type="NCBI Taxonomy" id="1208366"/>
    <lineage>
        <taxon>Eukaryota</taxon>
        <taxon>Fungi</taxon>
        <taxon>Dikarya</taxon>
        <taxon>Ascomycota</taxon>
        <taxon>Pezizomycotina</taxon>
        <taxon>Sordariomycetes</taxon>
        <taxon>Hypocreomycetidae</taxon>
        <taxon>Hypocreales</taxon>
        <taxon>Nectriaceae</taxon>
        <taxon>Fusarium</taxon>
        <taxon>Fusarium lateritium species complex</taxon>
    </lineage>
</organism>
<proteinExistence type="predicted"/>
<evidence type="ECO:0000313" key="3">
    <source>
        <dbReference type="Proteomes" id="UP000622797"/>
    </source>
</evidence>
<feature type="region of interest" description="Disordered" evidence="1">
    <location>
        <begin position="1"/>
        <end position="20"/>
    </location>
</feature>
<feature type="compositionally biased region" description="Low complexity" evidence="1">
    <location>
        <begin position="10"/>
        <end position="20"/>
    </location>
</feature>
<accession>A0A8H4XD30</accession>